<keyword evidence="2" id="KW-0472">Membrane</keyword>
<reference evidence="3 4" key="1">
    <citation type="submission" date="2024-01" db="EMBL/GenBank/DDBJ databases">
        <title>A draft genome for the cacao thread blight pathogen Marasmiellus scandens.</title>
        <authorList>
            <person name="Baruah I.K."/>
            <person name="Leung J."/>
            <person name="Bukari Y."/>
            <person name="Amoako-Attah I."/>
            <person name="Meinhardt L.W."/>
            <person name="Bailey B.A."/>
            <person name="Cohen S.P."/>
        </authorList>
    </citation>
    <scope>NUCLEOTIDE SEQUENCE [LARGE SCALE GENOMIC DNA]</scope>
    <source>
        <strain evidence="3 4">GH-19</strain>
    </source>
</reference>
<evidence type="ECO:0000313" key="3">
    <source>
        <dbReference type="EMBL" id="KAK7469168.1"/>
    </source>
</evidence>
<proteinExistence type="predicted"/>
<protein>
    <submittedName>
        <fullName evidence="3">Uncharacterized protein</fullName>
    </submittedName>
</protein>
<feature type="compositionally biased region" description="Basic and acidic residues" evidence="1">
    <location>
        <begin position="490"/>
        <end position="508"/>
    </location>
</feature>
<dbReference type="EMBL" id="JBANRG010000003">
    <property type="protein sequence ID" value="KAK7469168.1"/>
    <property type="molecule type" value="Genomic_DNA"/>
</dbReference>
<evidence type="ECO:0000256" key="1">
    <source>
        <dbReference type="SAM" id="MobiDB-lite"/>
    </source>
</evidence>
<comment type="caution">
    <text evidence="3">The sequence shown here is derived from an EMBL/GenBank/DDBJ whole genome shotgun (WGS) entry which is preliminary data.</text>
</comment>
<accession>A0ABR1JZD4</accession>
<keyword evidence="4" id="KW-1185">Reference proteome</keyword>
<gene>
    <name evidence="3" type="ORF">VKT23_003659</name>
</gene>
<dbReference type="Gene3D" id="2.60.120.260">
    <property type="entry name" value="Galactose-binding domain-like"/>
    <property type="match status" value="1"/>
</dbReference>
<organism evidence="3 4">
    <name type="scientific">Marasmiellus scandens</name>
    <dbReference type="NCBI Taxonomy" id="2682957"/>
    <lineage>
        <taxon>Eukaryota</taxon>
        <taxon>Fungi</taxon>
        <taxon>Dikarya</taxon>
        <taxon>Basidiomycota</taxon>
        <taxon>Agaricomycotina</taxon>
        <taxon>Agaricomycetes</taxon>
        <taxon>Agaricomycetidae</taxon>
        <taxon>Agaricales</taxon>
        <taxon>Marasmiineae</taxon>
        <taxon>Omphalotaceae</taxon>
        <taxon>Marasmiellus</taxon>
    </lineage>
</organism>
<feature type="transmembrane region" description="Helical" evidence="2">
    <location>
        <begin position="346"/>
        <end position="368"/>
    </location>
</feature>
<feature type="region of interest" description="Disordered" evidence="1">
    <location>
        <begin position="474"/>
        <end position="520"/>
    </location>
</feature>
<name>A0ABR1JZD4_9AGAR</name>
<keyword evidence="2" id="KW-1133">Transmembrane helix</keyword>
<evidence type="ECO:0000313" key="4">
    <source>
        <dbReference type="Proteomes" id="UP001498398"/>
    </source>
</evidence>
<keyword evidence="2" id="KW-0812">Transmembrane</keyword>
<sequence>MSTFWVVVDDTDPRINYTGSWSLTPGDTLVNGRDTLNSISIAGDVFNNTVHNPASDQEETPSFTFNFNGTSFLGVYGTRLSPSEPTIMACLLDGQLLGPTVNLDGFPVTTIGSTVNDGSPMNNQLLCGVNSRNFPNAASGEHQLFVNTTSSGLVLDYIVYETVANASLDGDVVQMGNGQLRQAAIDSDPNLEFGSGWVDTEISDTGSGARLGGKYTNTSGSSVTAKFNGTSIAMYGDLFGSSQSNSAIYQLDDQSPQSFTLDPPARGHNNTPNQVLFNLSSLQPREHTLVVTHNGNTEGVPLSFDYFLITSLTAEEQAALLPTPTPTPSPSPSPEPIASSSNKTGAIVGGVIGGVAFLALLILGLLLWRKRRRDKEGAKAAVADPFTGWQYTSAAYDPYSPESPAGLEMTMSPKSKSDMSKSPVSRAGGGFAGYGDNGGINAPQGQNEELGRMRMAYLKLQQRLAIMQGREDPALAQAETDRAPGPSRILHTDSGLRMREGGRFSRPEDVEEVPPDYTAT</sequence>
<feature type="compositionally biased region" description="Pro residues" evidence="1">
    <location>
        <begin position="323"/>
        <end position="335"/>
    </location>
</feature>
<dbReference type="Proteomes" id="UP001498398">
    <property type="component" value="Unassembled WGS sequence"/>
</dbReference>
<evidence type="ECO:0000256" key="2">
    <source>
        <dbReference type="SAM" id="Phobius"/>
    </source>
</evidence>
<feature type="region of interest" description="Disordered" evidence="1">
    <location>
        <begin position="322"/>
        <end position="341"/>
    </location>
</feature>